<dbReference type="AlphaFoldDB" id="A0A501Q779"/>
<evidence type="ECO:0000256" key="1">
    <source>
        <dbReference type="SAM" id="SignalP"/>
    </source>
</evidence>
<dbReference type="Proteomes" id="UP000319175">
    <property type="component" value="Unassembled WGS sequence"/>
</dbReference>
<sequence>MIRSVLWVAFLFFATASSAFTNDSDPEFNAIFKEMQIELKKINAYYAPKIREKELRIQDISAKIYDATETASKVDFLIQKDLLKEEILFLKKEEMQDLSKIRYLKGLQIIRLLYEKVLSLDHHFASVRTFSEINKLSNPNQYPEYEKLKEIVKHRKDKKAGFDLTSILGTNTIVSIVQTFSNLMVSSLSKDEKDKEIANIECILDFTLRMQNELNTIYFETAFLQKSNDKIRTDIETLFKEYTKPIGYANTLESCRTSDDWESVKLKTNDYLANLKTQQGPQLYSSQVNIIFPIDRLLQFITQYNSFIDQGGKFYEKFKIILNSYENEKQCETKLPLEYKKLKDDIDVAINKFNIAYRPVEVNGSKMKEILYGINEFE</sequence>
<evidence type="ECO:0000313" key="3">
    <source>
        <dbReference type="Proteomes" id="UP000319175"/>
    </source>
</evidence>
<reference evidence="2 3" key="1">
    <citation type="submission" date="2019-06" db="EMBL/GenBank/DDBJ databases">
        <title>Flavobacterium sp. MaA-Y11 from geoumgang.</title>
        <authorList>
            <person name="Jeong S."/>
        </authorList>
    </citation>
    <scope>NUCLEOTIDE SEQUENCE [LARGE SCALE GENOMIC DNA]</scope>
    <source>
        <strain evidence="2 3">MaA-Y11</strain>
    </source>
</reference>
<feature type="chain" id="PRO_5021208523" evidence="1">
    <location>
        <begin position="22"/>
        <end position="378"/>
    </location>
</feature>
<gene>
    <name evidence="2" type="ORF">FJA49_10700</name>
</gene>
<organism evidence="2 3">
    <name type="scientific">Flavobacterium microcysteis</name>
    <dbReference type="NCBI Taxonomy" id="2596891"/>
    <lineage>
        <taxon>Bacteria</taxon>
        <taxon>Pseudomonadati</taxon>
        <taxon>Bacteroidota</taxon>
        <taxon>Flavobacteriia</taxon>
        <taxon>Flavobacteriales</taxon>
        <taxon>Flavobacteriaceae</taxon>
        <taxon>Flavobacterium</taxon>
    </lineage>
</organism>
<accession>A0A501Q779</accession>
<name>A0A501Q779_9FLAO</name>
<dbReference type="RefSeq" id="WP_140000908.1">
    <property type="nucleotide sequence ID" value="NZ_VFJE01000054.1"/>
</dbReference>
<proteinExistence type="predicted"/>
<protein>
    <submittedName>
        <fullName evidence="2">Uncharacterized protein</fullName>
    </submittedName>
</protein>
<reference evidence="2 3" key="2">
    <citation type="submission" date="2019-06" db="EMBL/GenBank/DDBJ databases">
        <authorList>
            <person name="Seo Y."/>
        </authorList>
    </citation>
    <scope>NUCLEOTIDE SEQUENCE [LARGE SCALE GENOMIC DNA]</scope>
    <source>
        <strain evidence="2 3">MaA-Y11</strain>
    </source>
</reference>
<dbReference type="OrthoDB" id="1319346at2"/>
<feature type="signal peptide" evidence="1">
    <location>
        <begin position="1"/>
        <end position="21"/>
    </location>
</feature>
<keyword evidence="1" id="KW-0732">Signal</keyword>
<comment type="caution">
    <text evidence="2">The sequence shown here is derived from an EMBL/GenBank/DDBJ whole genome shotgun (WGS) entry which is preliminary data.</text>
</comment>
<keyword evidence="3" id="KW-1185">Reference proteome</keyword>
<evidence type="ECO:0000313" key="2">
    <source>
        <dbReference type="EMBL" id="TPD68523.1"/>
    </source>
</evidence>
<dbReference type="EMBL" id="VFJE01000054">
    <property type="protein sequence ID" value="TPD68523.1"/>
    <property type="molecule type" value="Genomic_DNA"/>
</dbReference>